<dbReference type="InterPro" id="IPR001179">
    <property type="entry name" value="PPIase_FKBP_dom"/>
</dbReference>
<proteinExistence type="inferred from homology"/>
<accession>A0ABU9HB00</accession>
<dbReference type="Gene3D" id="2.40.10.330">
    <property type="match status" value="1"/>
</dbReference>
<dbReference type="RefSeq" id="WP_025564872.1">
    <property type="nucleotide sequence ID" value="NZ_JBAKBA010000014.1"/>
</dbReference>
<evidence type="ECO:0000256" key="6">
    <source>
        <dbReference type="RuleBase" id="RU003915"/>
    </source>
</evidence>
<feature type="domain" description="PPIase FKBP-type" evidence="7">
    <location>
        <begin position="22"/>
        <end position="86"/>
    </location>
</feature>
<gene>
    <name evidence="8" type="primary">fkpB</name>
    <name evidence="8" type="ORF">V6255_07880</name>
</gene>
<comment type="caution">
    <text evidence="8">The sequence shown here is derived from an EMBL/GenBank/DDBJ whole genome shotgun (WGS) entry which is preliminary data.</text>
</comment>
<evidence type="ECO:0000256" key="2">
    <source>
        <dbReference type="ARBA" id="ARBA00006577"/>
    </source>
</evidence>
<dbReference type="InterPro" id="IPR048261">
    <property type="entry name" value="SlpA/SlyD-like_ins_sf"/>
</dbReference>
<dbReference type="SUPFAM" id="SSF54534">
    <property type="entry name" value="FKBP-like"/>
    <property type="match status" value="1"/>
</dbReference>
<dbReference type="PROSITE" id="PS50059">
    <property type="entry name" value="FKBP_PPIASE"/>
    <property type="match status" value="1"/>
</dbReference>
<sequence>MTVKMANEAAVNKNESKTIGADSEVLMHFSIKLSDGSAVDSTKVDNKPAKFVMGDGSLTPGFEECLLGLVEGTSESFTLAPESAFGLSNPDNFHYVDLSKFSTDVPAEIGTIITFNQPDGTELPGIIREIVADSVTVDFNHPLAGQTVTFEVDVLEVLQK</sequence>
<evidence type="ECO:0000259" key="7">
    <source>
        <dbReference type="PROSITE" id="PS50059"/>
    </source>
</evidence>
<dbReference type="EMBL" id="JBAKBA010000014">
    <property type="protein sequence ID" value="MEL0659058.1"/>
    <property type="molecule type" value="Genomic_DNA"/>
</dbReference>
<keyword evidence="4 5" id="KW-0413">Isomerase</keyword>
<comment type="similarity">
    <text evidence="2 6">Belongs to the FKBP-type PPIase family.</text>
</comment>
<dbReference type="Pfam" id="PF00254">
    <property type="entry name" value="FKBP_C"/>
    <property type="match status" value="1"/>
</dbReference>
<organism evidence="8 9">
    <name type="scientific">Psychromonas arctica</name>
    <dbReference type="NCBI Taxonomy" id="168275"/>
    <lineage>
        <taxon>Bacteria</taxon>
        <taxon>Pseudomonadati</taxon>
        <taxon>Pseudomonadota</taxon>
        <taxon>Gammaproteobacteria</taxon>
        <taxon>Alteromonadales</taxon>
        <taxon>Psychromonadaceae</taxon>
        <taxon>Psychromonas</taxon>
    </lineage>
</organism>
<keyword evidence="9" id="KW-1185">Reference proteome</keyword>
<dbReference type="GO" id="GO:0003755">
    <property type="term" value="F:peptidyl-prolyl cis-trans isomerase activity"/>
    <property type="evidence" value="ECO:0007669"/>
    <property type="project" value="UniProtKB-EC"/>
</dbReference>
<dbReference type="PANTHER" id="PTHR47861:SF4">
    <property type="entry name" value="FKBP-TYPE 16 KDA PEPTIDYL-PROLYL CIS-TRANS ISOMERASE"/>
    <property type="match status" value="1"/>
</dbReference>
<evidence type="ECO:0000256" key="3">
    <source>
        <dbReference type="ARBA" id="ARBA00023110"/>
    </source>
</evidence>
<evidence type="ECO:0000256" key="4">
    <source>
        <dbReference type="ARBA" id="ARBA00023235"/>
    </source>
</evidence>
<dbReference type="PANTHER" id="PTHR47861">
    <property type="entry name" value="FKBP-TYPE PEPTIDYL-PROLYL CIS-TRANS ISOMERASE SLYD"/>
    <property type="match status" value="1"/>
</dbReference>
<reference evidence="8 9" key="1">
    <citation type="submission" date="2024-02" db="EMBL/GenBank/DDBJ databases">
        <title>Bacteria isolated from the canopy kelp, Nereocystis luetkeana.</title>
        <authorList>
            <person name="Pfister C.A."/>
            <person name="Younker I.T."/>
            <person name="Light S.H."/>
        </authorList>
    </citation>
    <scope>NUCLEOTIDE SEQUENCE [LARGE SCALE GENOMIC DNA]</scope>
    <source>
        <strain evidence="8 9">TI.2.07</strain>
    </source>
</reference>
<keyword evidence="3 5" id="KW-0697">Rotamase</keyword>
<evidence type="ECO:0000256" key="1">
    <source>
        <dbReference type="ARBA" id="ARBA00000971"/>
    </source>
</evidence>
<comment type="catalytic activity">
    <reaction evidence="1 5 6">
        <text>[protein]-peptidylproline (omega=180) = [protein]-peptidylproline (omega=0)</text>
        <dbReference type="Rhea" id="RHEA:16237"/>
        <dbReference type="Rhea" id="RHEA-COMP:10747"/>
        <dbReference type="Rhea" id="RHEA-COMP:10748"/>
        <dbReference type="ChEBI" id="CHEBI:83833"/>
        <dbReference type="ChEBI" id="CHEBI:83834"/>
        <dbReference type="EC" id="5.2.1.8"/>
    </reaction>
</comment>
<evidence type="ECO:0000313" key="8">
    <source>
        <dbReference type="EMBL" id="MEL0659058.1"/>
    </source>
</evidence>
<dbReference type="Proteomes" id="UP001366060">
    <property type="component" value="Unassembled WGS sequence"/>
</dbReference>
<name>A0ABU9HB00_9GAMM</name>
<dbReference type="EC" id="5.2.1.8" evidence="6"/>
<dbReference type="NCBIfam" id="NF011676">
    <property type="entry name" value="PRK15095.1"/>
    <property type="match status" value="1"/>
</dbReference>
<evidence type="ECO:0000313" key="9">
    <source>
        <dbReference type="Proteomes" id="UP001366060"/>
    </source>
</evidence>
<evidence type="ECO:0000256" key="5">
    <source>
        <dbReference type="PROSITE-ProRule" id="PRU00277"/>
    </source>
</evidence>
<dbReference type="Gene3D" id="3.10.50.40">
    <property type="match status" value="1"/>
</dbReference>
<dbReference type="InterPro" id="IPR046357">
    <property type="entry name" value="PPIase_dom_sf"/>
</dbReference>
<protein>
    <recommendedName>
        <fullName evidence="6">Peptidyl-prolyl cis-trans isomerase</fullName>
        <ecNumber evidence="6">5.2.1.8</ecNumber>
    </recommendedName>
</protein>